<dbReference type="Proteomes" id="UP000499080">
    <property type="component" value="Unassembled WGS sequence"/>
</dbReference>
<reference evidence="1 2" key="1">
    <citation type="journal article" date="2019" name="Sci. Rep.">
        <title>Orb-weaving spider Araneus ventricosus genome elucidates the spidroin gene catalogue.</title>
        <authorList>
            <person name="Kono N."/>
            <person name="Nakamura H."/>
            <person name="Ohtoshi R."/>
            <person name="Moran D.A.P."/>
            <person name="Shinohara A."/>
            <person name="Yoshida Y."/>
            <person name="Fujiwara M."/>
            <person name="Mori M."/>
            <person name="Tomita M."/>
            <person name="Arakawa K."/>
        </authorList>
    </citation>
    <scope>NUCLEOTIDE SEQUENCE [LARGE SCALE GENOMIC DNA]</scope>
</reference>
<proteinExistence type="predicted"/>
<protein>
    <submittedName>
        <fullName evidence="1">Uncharacterized protein</fullName>
    </submittedName>
</protein>
<feature type="non-terminal residue" evidence="1">
    <location>
        <position position="100"/>
    </location>
</feature>
<evidence type="ECO:0000313" key="1">
    <source>
        <dbReference type="EMBL" id="GBN61043.1"/>
    </source>
</evidence>
<organism evidence="1 2">
    <name type="scientific">Araneus ventricosus</name>
    <name type="common">Orbweaver spider</name>
    <name type="synonym">Epeira ventricosa</name>
    <dbReference type="NCBI Taxonomy" id="182803"/>
    <lineage>
        <taxon>Eukaryota</taxon>
        <taxon>Metazoa</taxon>
        <taxon>Ecdysozoa</taxon>
        <taxon>Arthropoda</taxon>
        <taxon>Chelicerata</taxon>
        <taxon>Arachnida</taxon>
        <taxon>Araneae</taxon>
        <taxon>Araneomorphae</taxon>
        <taxon>Entelegynae</taxon>
        <taxon>Araneoidea</taxon>
        <taxon>Araneidae</taxon>
        <taxon>Araneus</taxon>
    </lineage>
</organism>
<dbReference type="EMBL" id="BGPR01013531">
    <property type="protein sequence ID" value="GBN61043.1"/>
    <property type="molecule type" value="Genomic_DNA"/>
</dbReference>
<accession>A0A4Y2QDC3</accession>
<dbReference type="AlphaFoldDB" id="A0A4Y2QDC3"/>
<gene>
    <name evidence="1" type="ORF">AVEN_131409_1</name>
</gene>
<comment type="caution">
    <text evidence="1">The sequence shown here is derived from an EMBL/GenBank/DDBJ whole genome shotgun (WGS) entry which is preliminary data.</text>
</comment>
<evidence type="ECO:0000313" key="2">
    <source>
        <dbReference type="Proteomes" id="UP000499080"/>
    </source>
</evidence>
<name>A0A4Y2QDC3_ARAVE</name>
<sequence>MDLIVFWTAERPRGLFLMLSNPENMGKVWVQSVNGKLWISKFESNRSTGKCGYKSLDPIGQRENMDFKVWIESVNGKMWLSKFGPNRSTGKCVFQSLDPI</sequence>
<keyword evidence="2" id="KW-1185">Reference proteome</keyword>